<organism evidence="2 3">
    <name type="scientific">Dendrobium catenatum</name>
    <dbReference type="NCBI Taxonomy" id="906689"/>
    <lineage>
        <taxon>Eukaryota</taxon>
        <taxon>Viridiplantae</taxon>
        <taxon>Streptophyta</taxon>
        <taxon>Embryophyta</taxon>
        <taxon>Tracheophyta</taxon>
        <taxon>Spermatophyta</taxon>
        <taxon>Magnoliopsida</taxon>
        <taxon>Liliopsida</taxon>
        <taxon>Asparagales</taxon>
        <taxon>Orchidaceae</taxon>
        <taxon>Epidendroideae</taxon>
        <taxon>Malaxideae</taxon>
        <taxon>Dendrobiinae</taxon>
        <taxon>Dendrobium</taxon>
    </lineage>
</organism>
<dbReference type="Proteomes" id="UP000233837">
    <property type="component" value="Unassembled WGS sequence"/>
</dbReference>
<name>A0A2I0VP46_9ASPA</name>
<dbReference type="EMBL" id="KZ503378">
    <property type="protein sequence ID" value="PKU65186.1"/>
    <property type="molecule type" value="Genomic_DNA"/>
</dbReference>
<reference evidence="2 3" key="1">
    <citation type="journal article" date="2016" name="Sci. Rep.">
        <title>The Dendrobium catenatum Lindl. genome sequence provides insights into polysaccharide synthase, floral development and adaptive evolution.</title>
        <authorList>
            <person name="Zhang G.Q."/>
            <person name="Xu Q."/>
            <person name="Bian C."/>
            <person name="Tsai W.C."/>
            <person name="Yeh C.M."/>
            <person name="Liu K.W."/>
            <person name="Yoshida K."/>
            <person name="Zhang L.S."/>
            <person name="Chang S.B."/>
            <person name="Chen F."/>
            <person name="Shi Y."/>
            <person name="Su Y.Y."/>
            <person name="Zhang Y.Q."/>
            <person name="Chen L.J."/>
            <person name="Yin Y."/>
            <person name="Lin M."/>
            <person name="Huang H."/>
            <person name="Deng H."/>
            <person name="Wang Z.W."/>
            <person name="Zhu S.L."/>
            <person name="Zhao X."/>
            <person name="Deng C."/>
            <person name="Niu S.C."/>
            <person name="Huang J."/>
            <person name="Wang M."/>
            <person name="Liu G.H."/>
            <person name="Yang H.J."/>
            <person name="Xiao X.J."/>
            <person name="Hsiao Y.Y."/>
            <person name="Wu W.L."/>
            <person name="Chen Y.Y."/>
            <person name="Mitsuda N."/>
            <person name="Ohme-Takagi M."/>
            <person name="Luo Y.B."/>
            <person name="Van de Peer Y."/>
            <person name="Liu Z.J."/>
        </authorList>
    </citation>
    <scope>NUCLEOTIDE SEQUENCE [LARGE SCALE GENOMIC DNA]</scope>
    <source>
        <tissue evidence="2">The whole plant</tissue>
    </source>
</reference>
<keyword evidence="3" id="KW-1185">Reference proteome</keyword>
<sequence>MLQEFPIISLWIKIKNLPLSCWTPEGISKIACCVGVPLAVDELTLIKTRLTFARVCIQVNNSSPLPDEIFISVDGKITPLTVLYDWIPNPCTHCGSINHSPTSCPKNTNTTNTTAQHDNRPRGRSSSHKPRFTPPPLGLMFPNLLFL</sequence>
<accession>A0A2I0VP46</accession>
<feature type="compositionally biased region" description="Basic residues" evidence="1">
    <location>
        <begin position="122"/>
        <end position="131"/>
    </location>
</feature>
<dbReference type="PANTHER" id="PTHR31286:SF180">
    <property type="entry name" value="OS10G0362600 PROTEIN"/>
    <property type="match status" value="1"/>
</dbReference>
<dbReference type="PANTHER" id="PTHR31286">
    <property type="entry name" value="GLYCINE-RICH CELL WALL STRUCTURAL PROTEIN 1.8-LIKE"/>
    <property type="match status" value="1"/>
</dbReference>
<gene>
    <name evidence="2" type="ORF">MA16_Dca004803</name>
</gene>
<reference evidence="2 3" key="2">
    <citation type="journal article" date="2017" name="Nature">
        <title>The Apostasia genome and the evolution of orchids.</title>
        <authorList>
            <person name="Zhang G.Q."/>
            <person name="Liu K.W."/>
            <person name="Li Z."/>
            <person name="Lohaus R."/>
            <person name="Hsiao Y.Y."/>
            <person name="Niu S.C."/>
            <person name="Wang J.Y."/>
            <person name="Lin Y.C."/>
            <person name="Xu Q."/>
            <person name="Chen L.J."/>
            <person name="Yoshida K."/>
            <person name="Fujiwara S."/>
            <person name="Wang Z.W."/>
            <person name="Zhang Y.Q."/>
            <person name="Mitsuda N."/>
            <person name="Wang M."/>
            <person name="Liu G.H."/>
            <person name="Pecoraro L."/>
            <person name="Huang H.X."/>
            <person name="Xiao X.J."/>
            <person name="Lin M."/>
            <person name="Wu X.Y."/>
            <person name="Wu W.L."/>
            <person name="Chen Y.Y."/>
            <person name="Chang S.B."/>
            <person name="Sakamoto S."/>
            <person name="Ohme-Takagi M."/>
            <person name="Yagi M."/>
            <person name="Zeng S.J."/>
            <person name="Shen C.Y."/>
            <person name="Yeh C.M."/>
            <person name="Luo Y.B."/>
            <person name="Tsai W.C."/>
            <person name="Van de Peer Y."/>
            <person name="Liu Z.J."/>
        </authorList>
    </citation>
    <scope>NUCLEOTIDE SEQUENCE [LARGE SCALE GENOMIC DNA]</scope>
    <source>
        <tissue evidence="2">The whole plant</tissue>
    </source>
</reference>
<evidence type="ECO:0000313" key="2">
    <source>
        <dbReference type="EMBL" id="PKU65186.1"/>
    </source>
</evidence>
<dbReference type="AlphaFoldDB" id="A0A2I0VP46"/>
<feature type="region of interest" description="Disordered" evidence="1">
    <location>
        <begin position="102"/>
        <end position="136"/>
    </location>
</feature>
<feature type="compositionally biased region" description="Polar residues" evidence="1">
    <location>
        <begin position="102"/>
        <end position="116"/>
    </location>
</feature>
<protein>
    <submittedName>
        <fullName evidence="2">Uncharacterized protein</fullName>
    </submittedName>
</protein>
<dbReference type="InterPro" id="IPR040256">
    <property type="entry name" value="At4g02000-like"/>
</dbReference>
<evidence type="ECO:0000313" key="3">
    <source>
        <dbReference type="Proteomes" id="UP000233837"/>
    </source>
</evidence>
<evidence type="ECO:0000256" key="1">
    <source>
        <dbReference type="SAM" id="MobiDB-lite"/>
    </source>
</evidence>
<proteinExistence type="predicted"/>